<comment type="caution">
    <text evidence="1">The sequence shown here is derived from an EMBL/GenBank/DDBJ whole genome shotgun (WGS) entry which is preliminary data.</text>
</comment>
<sequence>MDHPPNKIFKISTRRYEMTENAKDKQKFIEESSSDSLYSAQKFEAIEEISNDGNSEVDTDGRCRSVQQKCERKKILLRS</sequence>
<keyword evidence="2" id="KW-1185">Reference proteome</keyword>
<protein>
    <submittedName>
        <fullName evidence="1">Uncharacterized protein</fullName>
    </submittedName>
</protein>
<proteinExistence type="predicted"/>
<dbReference type="EMBL" id="JBJJXI010000060">
    <property type="protein sequence ID" value="KAL3398117.1"/>
    <property type="molecule type" value="Genomic_DNA"/>
</dbReference>
<organism evidence="1 2">
    <name type="scientific">Trichogramma kaykai</name>
    <dbReference type="NCBI Taxonomy" id="54128"/>
    <lineage>
        <taxon>Eukaryota</taxon>
        <taxon>Metazoa</taxon>
        <taxon>Ecdysozoa</taxon>
        <taxon>Arthropoda</taxon>
        <taxon>Hexapoda</taxon>
        <taxon>Insecta</taxon>
        <taxon>Pterygota</taxon>
        <taxon>Neoptera</taxon>
        <taxon>Endopterygota</taxon>
        <taxon>Hymenoptera</taxon>
        <taxon>Apocrita</taxon>
        <taxon>Proctotrupomorpha</taxon>
        <taxon>Chalcidoidea</taxon>
        <taxon>Trichogrammatidae</taxon>
        <taxon>Trichogramma</taxon>
    </lineage>
</organism>
<gene>
    <name evidence="1" type="ORF">TKK_008326</name>
</gene>
<dbReference type="AlphaFoldDB" id="A0ABD2WYT3"/>
<dbReference type="Proteomes" id="UP001627154">
    <property type="component" value="Unassembled WGS sequence"/>
</dbReference>
<reference evidence="1 2" key="1">
    <citation type="journal article" date="2024" name="bioRxiv">
        <title>A reference genome for Trichogramma kaykai: A tiny desert-dwelling parasitoid wasp with competing sex-ratio distorters.</title>
        <authorList>
            <person name="Culotta J."/>
            <person name="Lindsey A.R."/>
        </authorList>
    </citation>
    <scope>NUCLEOTIDE SEQUENCE [LARGE SCALE GENOMIC DNA]</scope>
    <source>
        <strain evidence="1 2">KSX58</strain>
    </source>
</reference>
<name>A0ABD2WYT3_9HYME</name>
<accession>A0ABD2WYT3</accession>
<evidence type="ECO:0000313" key="1">
    <source>
        <dbReference type="EMBL" id="KAL3398117.1"/>
    </source>
</evidence>
<evidence type="ECO:0000313" key="2">
    <source>
        <dbReference type="Proteomes" id="UP001627154"/>
    </source>
</evidence>